<keyword evidence="5" id="KW-1185">Reference proteome</keyword>
<dbReference type="SUPFAM" id="SSF46894">
    <property type="entry name" value="C-terminal effector domain of the bipartite response regulators"/>
    <property type="match status" value="1"/>
</dbReference>
<reference evidence="4 5" key="1">
    <citation type="submission" date="2017-05" db="EMBL/GenBank/DDBJ databases">
        <authorList>
            <person name="Song R."/>
            <person name="Chenine A.L."/>
            <person name="Ruprecht R.M."/>
        </authorList>
    </citation>
    <scope>NUCLEOTIDE SEQUENCE [LARGE SCALE GENOMIC DNA]</scope>
    <source>
        <strain evidence="4 5">CECT 8663</strain>
    </source>
</reference>
<proteinExistence type="predicted"/>
<dbReference type="GO" id="GO:0003677">
    <property type="term" value="F:DNA binding"/>
    <property type="evidence" value="ECO:0007669"/>
    <property type="project" value="UniProtKB-UniRule"/>
</dbReference>
<name>A0A238JYQ6_9RHOB</name>
<sequence>MLCILGGYSPEEARYRADMLASCGVVSEIGGDVVAASEYSGDISADVLILATSAAADIALVKAQSKGRPVVLWGAVGQNARELLLSGADEVLSQAMSIDEVEARLSLVLGRAVVEPNVRSYAGAVLDTESNEVSFNGFSVRLTRLEAGFLDALMHAKGRVLGKQELMDRVYSSFEQPEVKLVDVVMCKLRAKTGKLPFEIETVWGQGNRLRRRGAAC</sequence>
<dbReference type="Pfam" id="PF00486">
    <property type="entry name" value="Trans_reg_C"/>
    <property type="match status" value="1"/>
</dbReference>
<gene>
    <name evidence="4" type="primary">ctrA_2</name>
    <name evidence="4" type="ORF">PEV8663_00594</name>
</gene>
<dbReference type="AlphaFoldDB" id="A0A238JYQ6"/>
<dbReference type="Proteomes" id="UP000220836">
    <property type="component" value="Unassembled WGS sequence"/>
</dbReference>
<feature type="domain" description="OmpR/PhoB-type" evidence="3">
    <location>
        <begin position="116"/>
        <end position="212"/>
    </location>
</feature>
<dbReference type="Gene3D" id="1.10.10.10">
    <property type="entry name" value="Winged helix-like DNA-binding domain superfamily/Winged helix DNA-binding domain"/>
    <property type="match status" value="1"/>
</dbReference>
<organism evidence="4 5">
    <name type="scientific">Pelagimonas varians</name>
    <dbReference type="NCBI Taxonomy" id="696760"/>
    <lineage>
        <taxon>Bacteria</taxon>
        <taxon>Pseudomonadati</taxon>
        <taxon>Pseudomonadota</taxon>
        <taxon>Alphaproteobacteria</taxon>
        <taxon>Rhodobacterales</taxon>
        <taxon>Roseobacteraceae</taxon>
        <taxon>Pelagimonas</taxon>
    </lineage>
</organism>
<evidence type="ECO:0000313" key="5">
    <source>
        <dbReference type="Proteomes" id="UP000220836"/>
    </source>
</evidence>
<dbReference type="InterPro" id="IPR001867">
    <property type="entry name" value="OmpR/PhoB-type_DNA-bd"/>
</dbReference>
<dbReference type="EMBL" id="FXYH01000002">
    <property type="protein sequence ID" value="SMX35790.1"/>
    <property type="molecule type" value="Genomic_DNA"/>
</dbReference>
<evidence type="ECO:0000256" key="2">
    <source>
        <dbReference type="PROSITE-ProRule" id="PRU01091"/>
    </source>
</evidence>
<evidence type="ECO:0000313" key="4">
    <source>
        <dbReference type="EMBL" id="SMX35790.1"/>
    </source>
</evidence>
<dbReference type="RefSeq" id="WP_097803147.1">
    <property type="nucleotide sequence ID" value="NZ_FXYH01000002.1"/>
</dbReference>
<dbReference type="GO" id="GO:0006355">
    <property type="term" value="P:regulation of DNA-templated transcription"/>
    <property type="evidence" value="ECO:0007669"/>
    <property type="project" value="InterPro"/>
</dbReference>
<dbReference type="SMART" id="SM00862">
    <property type="entry name" value="Trans_reg_C"/>
    <property type="match status" value="1"/>
</dbReference>
<keyword evidence="1 2" id="KW-0238">DNA-binding</keyword>
<dbReference type="InterPro" id="IPR016032">
    <property type="entry name" value="Sig_transdc_resp-reg_C-effctor"/>
</dbReference>
<dbReference type="PROSITE" id="PS51755">
    <property type="entry name" value="OMPR_PHOB"/>
    <property type="match status" value="1"/>
</dbReference>
<evidence type="ECO:0000256" key="1">
    <source>
        <dbReference type="ARBA" id="ARBA00023125"/>
    </source>
</evidence>
<dbReference type="CDD" id="cd00383">
    <property type="entry name" value="trans_reg_C"/>
    <property type="match status" value="1"/>
</dbReference>
<dbReference type="GO" id="GO:0000160">
    <property type="term" value="P:phosphorelay signal transduction system"/>
    <property type="evidence" value="ECO:0007669"/>
    <property type="project" value="InterPro"/>
</dbReference>
<dbReference type="InterPro" id="IPR036388">
    <property type="entry name" value="WH-like_DNA-bd_sf"/>
</dbReference>
<accession>A0A238JYQ6</accession>
<protein>
    <submittedName>
        <fullName evidence="4">Cell cycle response regulator CtrA</fullName>
    </submittedName>
</protein>
<feature type="DNA-binding region" description="OmpR/PhoB-type" evidence="2">
    <location>
        <begin position="116"/>
        <end position="212"/>
    </location>
</feature>
<dbReference type="OrthoDB" id="7873839at2"/>
<evidence type="ECO:0000259" key="3">
    <source>
        <dbReference type="PROSITE" id="PS51755"/>
    </source>
</evidence>